<reference evidence="1 2" key="1">
    <citation type="submission" date="2015-03" db="EMBL/GenBank/DDBJ databases">
        <title>Draft genome sequences of two protease-producing strains of Arsukibacterium isolated from two cold and alkaline environments.</title>
        <authorList>
            <person name="Lylloff J.E."/>
            <person name="Skov L.B."/>
            <person name="Jepsen M."/>
            <person name="Hallin P.F."/>
            <person name="Sorensen S.J."/>
            <person name="Stougaard P."/>
            <person name="Glaring M.A."/>
        </authorList>
    </citation>
    <scope>NUCLEOTIDE SEQUENCE [LARGE SCALE GENOMIC DNA]</scope>
    <source>
        <strain evidence="1 2">GCM72</strain>
    </source>
</reference>
<accession>A0A0M2V6C6</accession>
<keyword evidence="2" id="KW-1185">Reference proteome</keyword>
<evidence type="ECO:0008006" key="3">
    <source>
        <dbReference type="Google" id="ProtNLM"/>
    </source>
</evidence>
<dbReference type="PATRIC" id="fig|336831.14.peg.1604"/>
<comment type="caution">
    <text evidence="1">The sequence shown here is derived from an EMBL/GenBank/DDBJ whole genome shotgun (WGS) entry which is preliminary data.</text>
</comment>
<evidence type="ECO:0000313" key="1">
    <source>
        <dbReference type="EMBL" id="KKO45210.1"/>
    </source>
</evidence>
<evidence type="ECO:0000313" key="2">
    <source>
        <dbReference type="Proteomes" id="UP000034228"/>
    </source>
</evidence>
<sequence>MQLYQQPIAQRIAWLEQLGQAHSSHFLSAPQQQARAQYQAAHPSAIVALKCMDGRLHLPVATQTPQGIIQPFRNLGGIFDLGWPYLGDLIADTVCQAERANRPVLVLITYHFSRGSKARGCAGFNCSKTAALAAARQLQQQFRQLYPDLSRVYPLVCGFETDSDGLLIHGGLLPDDQAILDLTCLTPDTTIAPLLQQLLPDMSARLQADLLPLLQGNLAHIAEIHGSKRPLAQEHREWMLCIGRGFDFLHVPNTALIIGPFSPDLTLPLRQAAAIIAANMQQRRIPDDGALLLASVPYQQAGGEQRRATLKATFLANFAMATVQQHQPQLAEKLYIKTATLHWPSQQLEFFSPQ</sequence>
<dbReference type="EMBL" id="LAHO01000011">
    <property type="protein sequence ID" value="KKO45210.1"/>
    <property type="molecule type" value="Genomic_DNA"/>
</dbReference>
<dbReference type="Proteomes" id="UP000034228">
    <property type="component" value="Unassembled WGS sequence"/>
</dbReference>
<dbReference type="AlphaFoldDB" id="A0A0M2V6C6"/>
<organism evidence="1 2">
    <name type="scientific">Arsukibacterium ikkense</name>
    <dbReference type="NCBI Taxonomy" id="336831"/>
    <lineage>
        <taxon>Bacteria</taxon>
        <taxon>Pseudomonadati</taxon>
        <taxon>Pseudomonadota</taxon>
        <taxon>Gammaproteobacteria</taxon>
        <taxon>Chromatiales</taxon>
        <taxon>Chromatiaceae</taxon>
        <taxon>Arsukibacterium</taxon>
    </lineage>
</organism>
<dbReference type="STRING" id="336831.WG68_11910"/>
<dbReference type="RefSeq" id="WP_046558001.1">
    <property type="nucleotide sequence ID" value="NZ_LAHO01000011.1"/>
</dbReference>
<gene>
    <name evidence="1" type="ORF">WG68_11910</name>
</gene>
<name>A0A0M2V6C6_9GAMM</name>
<protein>
    <recommendedName>
        <fullName evidence="3">Carboxysome shell carbonic anhydrase</fullName>
    </recommendedName>
</protein>
<proteinExistence type="predicted"/>
<dbReference type="OrthoDB" id="9776946at2"/>